<name>E6K9G1_9BACT</name>
<dbReference type="eggNOG" id="COG2771">
    <property type="taxonomic scope" value="Bacteria"/>
</dbReference>
<feature type="transmembrane region" description="Helical" evidence="1">
    <location>
        <begin position="30"/>
        <end position="51"/>
    </location>
</feature>
<feature type="transmembrane region" description="Helical" evidence="1">
    <location>
        <begin position="165"/>
        <end position="185"/>
    </location>
</feature>
<feature type="transmembrane region" description="Helical" evidence="1">
    <location>
        <begin position="141"/>
        <end position="159"/>
    </location>
</feature>
<dbReference type="InterPro" id="IPR000792">
    <property type="entry name" value="Tscrpt_reg_LuxR_C"/>
</dbReference>
<reference evidence="3 4" key="1">
    <citation type="submission" date="2010-10" db="EMBL/GenBank/DDBJ databases">
        <authorList>
            <person name="Muzny D."/>
            <person name="Qin X."/>
            <person name="Deng J."/>
            <person name="Jiang H."/>
            <person name="Liu Y."/>
            <person name="Qu J."/>
            <person name="Song X.-Z."/>
            <person name="Zhang L."/>
            <person name="Thornton R."/>
            <person name="Coyle M."/>
            <person name="Francisco L."/>
            <person name="Jackson L."/>
            <person name="Javaid M."/>
            <person name="Korchina V."/>
            <person name="Kovar C."/>
            <person name="Mata R."/>
            <person name="Mathew T."/>
            <person name="Ngo R."/>
            <person name="Nguyen L."/>
            <person name="Nguyen N."/>
            <person name="Okwuonu G."/>
            <person name="Ongeri F."/>
            <person name="Pham C."/>
            <person name="Simmons D."/>
            <person name="Wilczek-Boney K."/>
            <person name="Hale W."/>
            <person name="Jakkamsetti A."/>
            <person name="Pham P."/>
            <person name="Ruth R."/>
            <person name="San Lucas F."/>
            <person name="Warren J."/>
            <person name="Zhang J."/>
            <person name="Zhao Z."/>
            <person name="Zhou C."/>
            <person name="Zhu D."/>
            <person name="Lee S."/>
            <person name="Bess C."/>
            <person name="Blankenburg K."/>
            <person name="Forbes L."/>
            <person name="Fu Q."/>
            <person name="Gubbala S."/>
            <person name="Hirani K."/>
            <person name="Jayaseelan J.C."/>
            <person name="Lara F."/>
            <person name="Munidasa M."/>
            <person name="Palculict T."/>
            <person name="Patil S."/>
            <person name="Pu L.-L."/>
            <person name="Saada N."/>
            <person name="Tang L."/>
            <person name="Weissenberger G."/>
            <person name="Zhu Y."/>
            <person name="Hemphill L."/>
            <person name="Shang Y."/>
            <person name="Youmans B."/>
            <person name="Ayvaz T."/>
            <person name="Ross M."/>
            <person name="Santibanez J."/>
            <person name="Aqrawi P."/>
            <person name="Gross S."/>
            <person name="Joshi V."/>
            <person name="Fowler G."/>
            <person name="Nazareth L."/>
            <person name="Reid J."/>
            <person name="Worley K."/>
            <person name="Petrosino J."/>
            <person name="Highlander S."/>
            <person name="Gibbs R."/>
        </authorList>
    </citation>
    <scope>NUCLEOTIDE SEQUENCE [LARGE SCALE GENOMIC DNA]</scope>
    <source>
        <strain evidence="3 4">ATCC 33574</strain>
    </source>
</reference>
<dbReference type="GO" id="GO:0006355">
    <property type="term" value="P:regulation of DNA-templated transcription"/>
    <property type="evidence" value="ECO:0007669"/>
    <property type="project" value="InterPro"/>
</dbReference>
<dbReference type="InterPro" id="IPR036388">
    <property type="entry name" value="WH-like_DNA-bd_sf"/>
</dbReference>
<feature type="transmembrane region" description="Helical" evidence="1">
    <location>
        <begin position="90"/>
        <end position="108"/>
    </location>
</feature>
<organism evidence="3 4">
    <name type="scientific">Segatella buccae ATCC 33574</name>
    <dbReference type="NCBI Taxonomy" id="873513"/>
    <lineage>
        <taxon>Bacteria</taxon>
        <taxon>Pseudomonadati</taxon>
        <taxon>Bacteroidota</taxon>
        <taxon>Bacteroidia</taxon>
        <taxon>Bacteroidales</taxon>
        <taxon>Prevotellaceae</taxon>
        <taxon>Segatella</taxon>
    </lineage>
</organism>
<keyword evidence="1" id="KW-0472">Membrane</keyword>
<comment type="caution">
    <text evidence="3">The sequence shown here is derived from an EMBL/GenBank/DDBJ whole genome shotgun (WGS) entry which is preliminary data.</text>
</comment>
<feature type="domain" description="HTH luxR-type" evidence="2">
    <location>
        <begin position="271"/>
        <end position="328"/>
    </location>
</feature>
<dbReference type="Proteomes" id="UP000003112">
    <property type="component" value="Unassembled WGS sequence"/>
</dbReference>
<dbReference type="STRING" id="873513.HMPREF6485_2247"/>
<proteinExistence type="predicted"/>
<accession>E6K9G1</accession>
<dbReference type="HOGENOM" id="CLU_813438_0_0_10"/>
<keyword evidence="4" id="KW-1185">Reference proteome</keyword>
<evidence type="ECO:0000259" key="2">
    <source>
        <dbReference type="SMART" id="SM00421"/>
    </source>
</evidence>
<keyword evidence="1" id="KW-0812">Transmembrane</keyword>
<dbReference type="InterPro" id="IPR016032">
    <property type="entry name" value="Sig_transdc_resp-reg_C-effctor"/>
</dbReference>
<protein>
    <submittedName>
        <fullName evidence="3">Transcriptional regulator, LuxR family</fullName>
    </submittedName>
</protein>
<evidence type="ECO:0000313" key="3">
    <source>
        <dbReference type="EMBL" id="EFU29837.1"/>
    </source>
</evidence>
<dbReference type="Gene3D" id="1.10.10.10">
    <property type="entry name" value="Winged helix-like DNA-binding domain superfamily/Winged helix DNA-binding domain"/>
    <property type="match status" value="1"/>
</dbReference>
<evidence type="ECO:0000256" key="1">
    <source>
        <dbReference type="SAM" id="Phobius"/>
    </source>
</evidence>
<gene>
    <name evidence="3" type="ORF">HMPREF6485_2247</name>
</gene>
<dbReference type="GO" id="GO:0003677">
    <property type="term" value="F:DNA binding"/>
    <property type="evidence" value="ECO:0007669"/>
    <property type="project" value="InterPro"/>
</dbReference>
<keyword evidence="1" id="KW-1133">Transmembrane helix</keyword>
<evidence type="ECO:0000313" key="4">
    <source>
        <dbReference type="Proteomes" id="UP000003112"/>
    </source>
</evidence>
<dbReference type="AlphaFoldDB" id="E6K9G1"/>
<sequence length="345" mass="39561">MATMIIHSLTEKVSAFLRSRTTNTIERHRVIVYLLHSVLVVSVISLQFMRLGGSHDWLPLSMSGIHLAACLLSLLLYLTQWLTLSKAFSLTVLVAQCTIAVRFFYFATVRPDHFLQLILINQVTSLLAVFFLVLSFVRLTPFIVSAISVVSYGCVAAYLQEPSLWRLFGFFLFVQFFLCALGELLRHNVMSVSKENTDLHHRETTLMHAVKLNRQEIEAYLRMSGNDHPSPEDTDRLFSLLKPKSQRNLINAVRLHLKKHLMDDCDLGHHFPCLTKSETDVCRLILAGKKRSEIGLLLDKTENNVDVTRNHIRKKLNVPTGQDLQKFLINLLMEKEYSKKEEINK</sequence>
<feature type="transmembrane region" description="Helical" evidence="1">
    <location>
        <begin position="114"/>
        <end position="134"/>
    </location>
</feature>
<feature type="transmembrane region" description="Helical" evidence="1">
    <location>
        <begin position="57"/>
        <end position="78"/>
    </location>
</feature>
<dbReference type="SMART" id="SM00421">
    <property type="entry name" value="HTH_LUXR"/>
    <property type="match status" value="1"/>
</dbReference>
<dbReference type="SUPFAM" id="SSF46894">
    <property type="entry name" value="C-terminal effector domain of the bipartite response regulators"/>
    <property type="match status" value="1"/>
</dbReference>
<dbReference type="EMBL" id="AEPD01000034">
    <property type="protein sequence ID" value="EFU29837.1"/>
    <property type="molecule type" value="Genomic_DNA"/>
</dbReference>